<comment type="caution">
    <text evidence="1">The sequence shown here is derived from an EMBL/GenBank/DDBJ whole genome shotgun (WGS) entry which is preliminary data.</text>
</comment>
<dbReference type="EMBL" id="BGPR01001233">
    <property type="protein sequence ID" value="GBM48934.1"/>
    <property type="molecule type" value="Genomic_DNA"/>
</dbReference>
<protein>
    <submittedName>
        <fullName evidence="1">Uncharacterized protein</fullName>
    </submittedName>
</protein>
<accession>A0A4Y2GAE3</accession>
<gene>
    <name evidence="1" type="ORF">AVEN_18433_1</name>
</gene>
<name>A0A4Y2GAE3_ARAVE</name>
<proteinExistence type="predicted"/>
<keyword evidence="2" id="KW-1185">Reference proteome</keyword>
<dbReference type="AlphaFoldDB" id="A0A4Y2GAE3"/>
<evidence type="ECO:0000313" key="2">
    <source>
        <dbReference type="Proteomes" id="UP000499080"/>
    </source>
</evidence>
<evidence type="ECO:0000313" key="1">
    <source>
        <dbReference type="EMBL" id="GBM48934.1"/>
    </source>
</evidence>
<reference evidence="1 2" key="1">
    <citation type="journal article" date="2019" name="Sci. Rep.">
        <title>Orb-weaving spider Araneus ventricosus genome elucidates the spidroin gene catalogue.</title>
        <authorList>
            <person name="Kono N."/>
            <person name="Nakamura H."/>
            <person name="Ohtoshi R."/>
            <person name="Moran D.A.P."/>
            <person name="Shinohara A."/>
            <person name="Yoshida Y."/>
            <person name="Fujiwara M."/>
            <person name="Mori M."/>
            <person name="Tomita M."/>
            <person name="Arakawa K."/>
        </authorList>
    </citation>
    <scope>NUCLEOTIDE SEQUENCE [LARGE SCALE GENOMIC DNA]</scope>
</reference>
<sequence>MTGFFPCPYSKCILHSPYGFKRNGDVGNMYPNPASCLSNTLSLLLFHVIPVQFGHKAPSEKAQKISPRTLRTMDAREAECKACQAPSLILVFTGRLDSDLPRRLLARNMKLDFIAVTRDVLGGALFELSRIVRFLFSLLCHLRRIWLGVPALMLLKYA</sequence>
<organism evidence="1 2">
    <name type="scientific">Araneus ventricosus</name>
    <name type="common">Orbweaver spider</name>
    <name type="synonym">Epeira ventricosa</name>
    <dbReference type="NCBI Taxonomy" id="182803"/>
    <lineage>
        <taxon>Eukaryota</taxon>
        <taxon>Metazoa</taxon>
        <taxon>Ecdysozoa</taxon>
        <taxon>Arthropoda</taxon>
        <taxon>Chelicerata</taxon>
        <taxon>Arachnida</taxon>
        <taxon>Araneae</taxon>
        <taxon>Araneomorphae</taxon>
        <taxon>Entelegynae</taxon>
        <taxon>Araneoidea</taxon>
        <taxon>Araneidae</taxon>
        <taxon>Araneus</taxon>
    </lineage>
</organism>
<dbReference type="Proteomes" id="UP000499080">
    <property type="component" value="Unassembled WGS sequence"/>
</dbReference>